<feature type="transmembrane region" description="Helical" evidence="2">
    <location>
        <begin position="209"/>
        <end position="232"/>
    </location>
</feature>
<proteinExistence type="inferred from homology"/>
<evidence type="ECO:0000313" key="4">
    <source>
        <dbReference type="EMBL" id="GMG81909.1"/>
    </source>
</evidence>
<evidence type="ECO:0000313" key="5">
    <source>
        <dbReference type="Proteomes" id="UP001239909"/>
    </source>
</evidence>
<protein>
    <recommendedName>
        <fullName evidence="3">GAF domain-containing protein</fullName>
    </recommendedName>
</protein>
<evidence type="ECO:0000259" key="3">
    <source>
        <dbReference type="SMART" id="SM00065"/>
    </source>
</evidence>
<accession>A0ABQ6LIC9</accession>
<keyword evidence="2" id="KW-0812">Transmembrane</keyword>
<evidence type="ECO:0000256" key="1">
    <source>
        <dbReference type="ARBA" id="ARBA00038454"/>
    </source>
</evidence>
<keyword evidence="2" id="KW-1133">Transmembrane helix</keyword>
<name>A0ABQ6LIC9_9RHOB</name>
<dbReference type="Pfam" id="PF07885">
    <property type="entry name" value="Ion_trans_2"/>
    <property type="match status" value="1"/>
</dbReference>
<organism evidence="4 5">
    <name type="scientific">Paralimibaculum aggregatum</name>
    <dbReference type="NCBI Taxonomy" id="3036245"/>
    <lineage>
        <taxon>Bacteria</taxon>
        <taxon>Pseudomonadati</taxon>
        <taxon>Pseudomonadota</taxon>
        <taxon>Alphaproteobacteria</taxon>
        <taxon>Rhodobacterales</taxon>
        <taxon>Paracoccaceae</taxon>
        <taxon>Paralimibaculum</taxon>
    </lineage>
</organism>
<reference evidence="4 5" key="1">
    <citation type="submission" date="2023-04" db="EMBL/GenBank/DDBJ databases">
        <title>Marinoamorphus aggregata gen. nov., sp. Nov., isolate from tissue of brittle star Ophioplocus japonicus.</title>
        <authorList>
            <person name="Kawano K."/>
            <person name="Sawayama S."/>
            <person name="Nakagawa S."/>
        </authorList>
    </citation>
    <scope>NUCLEOTIDE SEQUENCE [LARGE SCALE GENOMIC DNA]</scope>
    <source>
        <strain evidence="4 5">NKW23</strain>
    </source>
</reference>
<feature type="transmembrane region" description="Helical" evidence="2">
    <location>
        <begin position="244"/>
        <end position="264"/>
    </location>
</feature>
<dbReference type="Gene3D" id="3.30.450.40">
    <property type="match status" value="1"/>
</dbReference>
<dbReference type="PANTHER" id="PTHR21021">
    <property type="entry name" value="GAF/PUTATIVE CYTOSKELETAL PROTEIN"/>
    <property type="match status" value="1"/>
</dbReference>
<dbReference type="Gene3D" id="1.10.287.70">
    <property type="match status" value="1"/>
</dbReference>
<dbReference type="EMBL" id="BSYI01000006">
    <property type="protein sequence ID" value="GMG81909.1"/>
    <property type="molecule type" value="Genomic_DNA"/>
</dbReference>
<dbReference type="PANTHER" id="PTHR21021:SF15">
    <property type="entry name" value="FREE METHIONINE-R-SULFOXIDE REDUCTASE"/>
    <property type="match status" value="1"/>
</dbReference>
<evidence type="ECO:0000256" key="2">
    <source>
        <dbReference type="SAM" id="Phobius"/>
    </source>
</evidence>
<dbReference type="SMART" id="SM00065">
    <property type="entry name" value="GAF"/>
    <property type="match status" value="1"/>
</dbReference>
<dbReference type="InterPro" id="IPR051330">
    <property type="entry name" value="Phosphatase_reg/MetRdx"/>
</dbReference>
<gene>
    <name evidence="4" type="ORF">LNKW23_11220</name>
</gene>
<sequence>MNEAAERLRPDWPALAARIAALTENEHDEIACMATVACELFHGVEGFDWVGFYRVTEPELLRIGPYQGGHGCLVIPFERGVCGAAAREGQTLIVPDVEAFPGHIACAASTRSEIVVPVRDHEGRLIGVLDIDSDLPDRFDAADAAALETMVSDVFARPPPAEPEREGLRRVIFEDDVFYGPVLLGLHLALALLSWPVESVIEAPGASVPELIACTVQAVTMMIPVFLIIRAYFHGKVDPLPTVLFMLGHAGLMIVGYAGIYSMLEYGPGGGLVEGADNLTSCVPGGMTDFYFSAITFSTVGYGDCVPYGPARVFAMLQGLLSYFFVGITLGLMTSVAPTERQPKED</sequence>
<keyword evidence="5" id="KW-1185">Reference proteome</keyword>
<comment type="caution">
    <text evidence="4">The sequence shown here is derived from an EMBL/GenBank/DDBJ whole genome shotgun (WGS) entry which is preliminary data.</text>
</comment>
<dbReference type="InterPro" id="IPR013099">
    <property type="entry name" value="K_chnl_dom"/>
</dbReference>
<dbReference type="Pfam" id="PF13185">
    <property type="entry name" value="GAF_2"/>
    <property type="match status" value="1"/>
</dbReference>
<feature type="transmembrane region" description="Helical" evidence="2">
    <location>
        <begin position="177"/>
        <end position="197"/>
    </location>
</feature>
<dbReference type="InterPro" id="IPR003018">
    <property type="entry name" value="GAF"/>
</dbReference>
<keyword evidence="2" id="KW-0472">Membrane</keyword>
<dbReference type="SUPFAM" id="SSF55781">
    <property type="entry name" value="GAF domain-like"/>
    <property type="match status" value="1"/>
</dbReference>
<comment type="similarity">
    <text evidence="1">Belongs to the free Met sulfoxide reductase family.</text>
</comment>
<dbReference type="Proteomes" id="UP001239909">
    <property type="component" value="Unassembled WGS sequence"/>
</dbReference>
<feature type="transmembrane region" description="Helical" evidence="2">
    <location>
        <begin position="320"/>
        <end position="337"/>
    </location>
</feature>
<dbReference type="InterPro" id="IPR029016">
    <property type="entry name" value="GAF-like_dom_sf"/>
</dbReference>
<feature type="domain" description="GAF" evidence="3">
    <location>
        <begin position="28"/>
        <end position="173"/>
    </location>
</feature>
<dbReference type="SUPFAM" id="SSF81324">
    <property type="entry name" value="Voltage-gated potassium channels"/>
    <property type="match status" value="1"/>
</dbReference>